<reference evidence="12 13" key="1">
    <citation type="submission" date="2016-10" db="EMBL/GenBank/DDBJ databases">
        <authorList>
            <person name="de Groot N.N."/>
        </authorList>
    </citation>
    <scope>NUCLEOTIDE SEQUENCE [LARGE SCALE GENOMIC DNA]</scope>
    <source>
        <strain evidence="12 13">DSM 25383</strain>
    </source>
</reference>
<evidence type="ECO:0000256" key="4">
    <source>
        <dbReference type="ARBA" id="ARBA00023015"/>
    </source>
</evidence>
<dbReference type="Gene3D" id="1.10.287.130">
    <property type="match status" value="1"/>
</dbReference>
<dbReference type="InterPro" id="IPR011047">
    <property type="entry name" value="Quinoprotein_ADH-like_sf"/>
</dbReference>
<dbReference type="Proteomes" id="UP000183253">
    <property type="component" value="Unassembled WGS sequence"/>
</dbReference>
<dbReference type="Pfam" id="PF02518">
    <property type="entry name" value="HATPase_c"/>
    <property type="match status" value="1"/>
</dbReference>
<proteinExistence type="predicted"/>
<gene>
    <name evidence="12" type="ORF">SAMN05444145_10595</name>
</gene>
<dbReference type="CDD" id="cd00082">
    <property type="entry name" value="HisKA"/>
    <property type="match status" value="1"/>
</dbReference>
<dbReference type="EMBL" id="FNRI01000005">
    <property type="protein sequence ID" value="SEA66088.1"/>
    <property type="molecule type" value="Genomic_DNA"/>
</dbReference>
<dbReference type="Pfam" id="PF12833">
    <property type="entry name" value="HTH_18"/>
    <property type="match status" value="1"/>
</dbReference>
<dbReference type="Gene3D" id="2.130.10.10">
    <property type="entry name" value="YVTN repeat-like/Quinoprotein amine dehydrogenase"/>
    <property type="match status" value="2"/>
</dbReference>
<evidence type="ECO:0000259" key="9">
    <source>
        <dbReference type="PROSITE" id="PS01124"/>
    </source>
</evidence>
<evidence type="ECO:0000256" key="5">
    <source>
        <dbReference type="ARBA" id="ARBA00023125"/>
    </source>
</evidence>
<accession>A0A1H4D0G5</accession>
<dbReference type="Gene3D" id="3.30.565.10">
    <property type="entry name" value="Histidine kinase-like ATPase, C-terminal domain"/>
    <property type="match status" value="1"/>
</dbReference>
<sequence>MGKFYSLVFVLCCGVFLGRAQSIHFDRLDINDGLSQNTVTSIIQDDKGFMWFGTKDGLCRYDGKSFKTFMHDPRLTTGLGNSLIKCLVQDHDHRIWVGTDSGLYIYDPETENFSGVPLYAADGKPITKPISILDCDREGRVWIVVENSDVFCYDPQTRGVECRYKPRKPLRSLASDKNGVIWFAGYGGGLYCTEDLFQNVKPFLDADGQEIYPKDIISFICLSDYNEMYLGLEEHGVAKVDLVAGTVTRLRLSDNPDAPLFVRHILPYSPDELWIGTESGIVVYNIRTRRYQHLKSSPYDPYSLSDNAVYSLCKDREGGLWIGSFFGGINYLPQRNSDFEKYYHTDDPHSLRGRRVREICPGSDGRLWIGTEDAGLYTFDPANGSFRFFSPSREFTNVHGLLMDGDDLWVSTFAKGIWVIDTRTGRIRKYDNDNKPGRLFSNYVFALYKTNGGRIYVGTMHGLQYYNRETDRFLHVPEINGGKMVHDIREDSDGNLWVGTSSNGVYRYDARNDAWTQFLHDGDDPNSLPYDNVTSVFEDSNRRIWLTTEGSGFCRFDPAGNKFVRYSTFNGMPSDVVFQIIEDDQGFFWITTDRGLALFDPRAGSVRQVYTVTDRLLSNQFNYKSGYKSPDGTIYFGCIEGLISFNPETLLGRKTDYVPPIYITDFSLLDEKVLVGGRNSPLRRSIICSDSIRLKHNQNSLTLQIAALSYREPQTNRLLYKLEGFDDKWRQYTPGSATITYSKIPYGKYNFRVRLPAGSGNAGAEPEKRLFIEVSPPFYLSVTAYVVYGLLALGALVLIRIYHTRRNVRRQQQHIQAFEREKERELYNAKISFFTNIAHEIRTPLTLIKGPLENILGKQTMDRSIAEDLIVMDRNTNRLLDLTNQLLDFQKIEKERLSLNLARQNVTDIVEETFYRFSSSAKQQHKTFELEPGEGEIYAQVDREAFIKILSNLMNNALKYSETMIRVGLSVVDDAFRVTVTNDGEVVPPEMREPIFAPFFRHARKDESTGTGIGLALSRSLAELHGGTLAMDADTELNVFVLTIPLCRQAAEDSVETASAEDSESIPDERGDLGWEAYSVLIVEDNPEMCAFIRRQVSESYSVLTAGNGVEALELLEKNYVNVIISDIMMPKMDGIEFCRQVKTDLRYSHIPLILLSAKTNLHSKISGMDAGADAYVEKPFSSDYLLSVIANLIKSRQTLSEAFSKNPLVLANTMATSSVDTDFIVRLQEIIQANLSDPEFKINDIAEMVHMSRASFYRKIKGVLDMTPNDYLRLERLKTAARLLRDKRYHINEVCYMVGFSSTSYFAKCFQKQFGVLPKKYASE</sequence>
<keyword evidence="12" id="KW-0418">Kinase</keyword>
<dbReference type="PROSITE" id="PS50109">
    <property type="entry name" value="HIS_KIN"/>
    <property type="match status" value="1"/>
</dbReference>
<dbReference type="CDD" id="cd17574">
    <property type="entry name" value="REC_OmpR"/>
    <property type="match status" value="1"/>
</dbReference>
<dbReference type="InterPro" id="IPR036890">
    <property type="entry name" value="HATPase_C_sf"/>
</dbReference>
<dbReference type="InterPro" id="IPR009057">
    <property type="entry name" value="Homeodomain-like_sf"/>
</dbReference>
<evidence type="ECO:0000259" key="11">
    <source>
        <dbReference type="PROSITE" id="PS50110"/>
    </source>
</evidence>
<dbReference type="InterPro" id="IPR005467">
    <property type="entry name" value="His_kinase_dom"/>
</dbReference>
<dbReference type="SMART" id="SM00388">
    <property type="entry name" value="HisKA"/>
    <property type="match status" value="1"/>
</dbReference>
<dbReference type="GO" id="GO:0043565">
    <property type="term" value="F:sequence-specific DNA binding"/>
    <property type="evidence" value="ECO:0007669"/>
    <property type="project" value="InterPro"/>
</dbReference>
<keyword evidence="6" id="KW-0804">Transcription</keyword>
<dbReference type="PRINTS" id="PR00344">
    <property type="entry name" value="BCTRLSENSOR"/>
</dbReference>
<dbReference type="Pfam" id="PF07495">
    <property type="entry name" value="Y_Y_Y"/>
    <property type="match status" value="1"/>
</dbReference>
<dbReference type="PANTHER" id="PTHR43547">
    <property type="entry name" value="TWO-COMPONENT HISTIDINE KINASE"/>
    <property type="match status" value="1"/>
</dbReference>
<feature type="domain" description="Response regulatory" evidence="11">
    <location>
        <begin position="1079"/>
        <end position="1194"/>
    </location>
</feature>
<dbReference type="InterPro" id="IPR011110">
    <property type="entry name" value="Reg_prop"/>
</dbReference>
<evidence type="ECO:0000259" key="10">
    <source>
        <dbReference type="PROSITE" id="PS50109"/>
    </source>
</evidence>
<feature type="transmembrane region" description="Helical" evidence="8">
    <location>
        <begin position="778"/>
        <end position="802"/>
    </location>
</feature>
<evidence type="ECO:0000256" key="7">
    <source>
        <dbReference type="PROSITE-ProRule" id="PRU00169"/>
    </source>
</evidence>
<feature type="domain" description="Histidine kinase" evidence="10">
    <location>
        <begin position="836"/>
        <end position="1048"/>
    </location>
</feature>
<feature type="modified residue" description="4-aspartylphosphate" evidence="7">
    <location>
        <position position="1127"/>
    </location>
</feature>
<protein>
    <recommendedName>
        <fullName evidence="2">histidine kinase</fullName>
        <ecNumber evidence="2">2.7.13.3</ecNumber>
    </recommendedName>
</protein>
<keyword evidence="8" id="KW-1133">Transmembrane helix</keyword>
<keyword evidence="5" id="KW-0238">DNA-binding</keyword>
<dbReference type="SUPFAM" id="SSF47384">
    <property type="entry name" value="Homodimeric domain of signal transducing histidine kinase"/>
    <property type="match status" value="1"/>
</dbReference>
<evidence type="ECO:0000256" key="1">
    <source>
        <dbReference type="ARBA" id="ARBA00000085"/>
    </source>
</evidence>
<keyword evidence="8" id="KW-0472">Membrane</keyword>
<keyword evidence="4" id="KW-0805">Transcription regulation</keyword>
<dbReference type="SUPFAM" id="SSF50998">
    <property type="entry name" value="Quinoprotein alcohol dehydrogenase-like"/>
    <property type="match status" value="2"/>
</dbReference>
<dbReference type="FunFam" id="1.10.287.130:FF:000045">
    <property type="entry name" value="Two-component system sensor histidine kinase/response regulator"/>
    <property type="match status" value="1"/>
</dbReference>
<dbReference type="PROSITE" id="PS00041">
    <property type="entry name" value="HTH_ARAC_FAMILY_1"/>
    <property type="match status" value="1"/>
</dbReference>
<dbReference type="InterPro" id="IPR018060">
    <property type="entry name" value="HTH_AraC"/>
</dbReference>
<dbReference type="Gene3D" id="2.60.40.10">
    <property type="entry name" value="Immunoglobulins"/>
    <property type="match status" value="1"/>
</dbReference>
<dbReference type="InterPro" id="IPR015943">
    <property type="entry name" value="WD40/YVTN_repeat-like_dom_sf"/>
</dbReference>
<evidence type="ECO:0000313" key="12">
    <source>
        <dbReference type="EMBL" id="SEA66088.1"/>
    </source>
</evidence>
<dbReference type="Gene3D" id="3.40.50.2300">
    <property type="match status" value="1"/>
</dbReference>
<evidence type="ECO:0000256" key="6">
    <source>
        <dbReference type="ARBA" id="ARBA00023163"/>
    </source>
</evidence>
<dbReference type="SMART" id="SM00342">
    <property type="entry name" value="HTH_ARAC"/>
    <property type="match status" value="1"/>
</dbReference>
<dbReference type="InterPro" id="IPR011123">
    <property type="entry name" value="Y_Y_Y"/>
</dbReference>
<dbReference type="Pfam" id="PF00512">
    <property type="entry name" value="HisKA"/>
    <property type="match status" value="1"/>
</dbReference>
<dbReference type="STRING" id="1033731.SAMN05444145_10595"/>
<evidence type="ECO:0000313" key="13">
    <source>
        <dbReference type="Proteomes" id="UP000183253"/>
    </source>
</evidence>
<dbReference type="SMART" id="SM00448">
    <property type="entry name" value="REC"/>
    <property type="match status" value="1"/>
</dbReference>
<keyword evidence="13" id="KW-1185">Reference proteome</keyword>
<dbReference type="InterPro" id="IPR004358">
    <property type="entry name" value="Sig_transdc_His_kin-like_C"/>
</dbReference>
<dbReference type="PANTHER" id="PTHR43547:SF2">
    <property type="entry name" value="HYBRID SIGNAL TRANSDUCTION HISTIDINE KINASE C"/>
    <property type="match status" value="1"/>
</dbReference>
<dbReference type="InterPro" id="IPR036097">
    <property type="entry name" value="HisK_dim/P_sf"/>
</dbReference>
<dbReference type="InterPro" id="IPR013783">
    <property type="entry name" value="Ig-like_fold"/>
</dbReference>
<comment type="catalytic activity">
    <reaction evidence="1">
        <text>ATP + protein L-histidine = ADP + protein N-phospho-L-histidine.</text>
        <dbReference type="EC" id="2.7.13.3"/>
    </reaction>
</comment>
<dbReference type="SUPFAM" id="SSF46689">
    <property type="entry name" value="Homeodomain-like"/>
    <property type="match status" value="1"/>
</dbReference>
<dbReference type="InterPro" id="IPR001789">
    <property type="entry name" value="Sig_transdc_resp-reg_receiver"/>
</dbReference>
<dbReference type="InterPro" id="IPR003661">
    <property type="entry name" value="HisK_dim/P_dom"/>
</dbReference>
<evidence type="ECO:0000256" key="8">
    <source>
        <dbReference type="SAM" id="Phobius"/>
    </source>
</evidence>
<organism evidence="12 13">
    <name type="scientific">Alistipes timonensis JC136</name>
    <dbReference type="NCBI Taxonomy" id="1033731"/>
    <lineage>
        <taxon>Bacteria</taxon>
        <taxon>Pseudomonadati</taxon>
        <taxon>Bacteroidota</taxon>
        <taxon>Bacteroidia</taxon>
        <taxon>Bacteroidales</taxon>
        <taxon>Rikenellaceae</taxon>
        <taxon>Alistipes</taxon>
    </lineage>
</organism>
<evidence type="ECO:0000256" key="2">
    <source>
        <dbReference type="ARBA" id="ARBA00012438"/>
    </source>
</evidence>
<dbReference type="Pfam" id="PF00072">
    <property type="entry name" value="Response_reg"/>
    <property type="match status" value="1"/>
</dbReference>
<dbReference type="InterPro" id="IPR011006">
    <property type="entry name" value="CheY-like_superfamily"/>
</dbReference>
<dbReference type="SUPFAM" id="SSF52172">
    <property type="entry name" value="CheY-like"/>
    <property type="match status" value="1"/>
</dbReference>
<dbReference type="GO" id="GO:0003700">
    <property type="term" value="F:DNA-binding transcription factor activity"/>
    <property type="evidence" value="ECO:0007669"/>
    <property type="project" value="InterPro"/>
</dbReference>
<dbReference type="InterPro" id="IPR003594">
    <property type="entry name" value="HATPase_dom"/>
</dbReference>
<dbReference type="PROSITE" id="PS50110">
    <property type="entry name" value="RESPONSE_REGULATORY"/>
    <property type="match status" value="1"/>
</dbReference>
<dbReference type="EC" id="2.7.13.3" evidence="2"/>
<feature type="domain" description="HTH araC/xylS-type" evidence="9">
    <location>
        <begin position="1226"/>
        <end position="1325"/>
    </location>
</feature>
<evidence type="ECO:0000256" key="3">
    <source>
        <dbReference type="ARBA" id="ARBA00022553"/>
    </source>
</evidence>
<name>A0A1H4D0G5_9BACT</name>
<keyword evidence="3 7" id="KW-0597">Phosphoprotein</keyword>
<dbReference type="GO" id="GO:0000155">
    <property type="term" value="F:phosphorelay sensor kinase activity"/>
    <property type="evidence" value="ECO:0007669"/>
    <property type="project" value="InterPro"/>
</dbReference>
<keyword evidence="8" id="KW-0812">Transmembrane</keyword>
<keyword evidence="12" id="KW-0808">Transferase</keyword>
<dbReference type="Gene3D" id="1.10.10.60">
    <property type="entry name" value="Homeodomain-like"/>
    <property type="match status" value="2"/>
</dbReference>
<dbReference type="RefSeq" id="WP_010260334.1">
    <property type="nucleotide sequence ID" value="NZ_CAEG01000005.1"/>
</dbReference>
<dbReference type="OrthoDB" id="1000129at2"/>
<dbReference type="PROSITE" id="PS01124">
    <property type="entry name" value="HTH_ARAC_FAMILY_2"/>
    <property type="match status" value="1"/>
</dbReference>
<dbReference type="SMART" id="SM00387">
    <property type="entry name" value="HATPase_c"/>
    <property type="match status" value="1"/>
</dbReference>
<dbReference type="InterPro" id="IPR018062">
    <property type="entry name" value="HTH_AraC-typ_CS"/>
</dbReference>
<dbReference type="SUPFAM" id="SSF55874">
    <property type="entry name" value="ATPase domain of HSP90 chaperone/DNA topoisomerase II/histidine kinase"/>
    <property type="match status" value="1"/>
</dbReference>
<dbReference type="Pfam" id="PF07494">
    <property type="entry name" value="Reg_prop"/>
    <property type="match status" value="6"/>
</dbReference>